<keyword evidence="3" id="KW-0812">Transmembrane</keyword>
<evidence type="ECO:0000256" key="2">
    <source>
        <dbReference type="SAM" id="MobiDB-lite"/>
    </source>
</evidence>
<dbReference type="PANTHER" id="PTHR11567">
    <property type="entry name" value="ACID PHOSPHATASE-RELATED"/>
    <property type="match status" value="1"/>
</dbReference>
<evidence type="ECO:0000256" key="1">
    <source>
        <dbReference type="ARBA" id="ARBA00005375"/>
    </source>
</evidence>
<keyword evidence="5" id="KW-1185">Reference proteome</keyword>
<dbReference type="Gene3D" id="3.40.50.1240">
    <property type="entry name" value="Phosphoglycerate mutase-like"/>
    <property type="match status" value="1"/>
</dbReference>
<feature type="region of interest" description="Disordered" evidence="2">
    <location>
        <begin position="141"/>
        <end position="167"/>
    </location>
</feature>
<feature type="compositionally biased region" description="Acidic residues" evidence="2">
    <location>
        <begin position="77"/>
        <end position="90"/>
    </location>
</feature>
<gene>
    <name evidence="4" type="ORF">E8E13_000349</name>
</gene>
<feature type="region of interest" description="Disordered" evidence="2">
    <location>
        <begin position="1"/>
        <end position="120"/>
    </location>
</feature>
<evidence type="ECO:0000313" key="4">
    <source>
        <dbReference type="EMBL" id="KAF2993798.1"/>
    </source>
</evidence>
<evidence type="ECO:0000256" key="3">
    <source>
        <dbReference type="SAM" id="Phobius"/>
    </source>
</evidence>
<reference evidence="4" key="1">
    <citation type="submission" date="2019-04" db="EMBL/GenBank/DDBJ databases">
        <title>Sequencing of skin fungus with MAO and IRED activity.</title>
        <authorList>
            <person name="Marsaioli A.J."/>
            <person name="Bonatto J.M.C."/>
            <person name="Reis Junior O."/>
        </authorList>
    </citation>
    <scope>NUCLEOTIDE SEQUENCE</scope>
    <source>
        <strain evidence="4">30M1</strain>
    </source>
</reference>
<evidence type="ECO:0000313" key="5">
    <source>
        <dbReference type="Proteomes" id="UP000801428"/>
    </source>
</evidence>
<dbReference type="AlphaFoldDB" id="A0A9P4T4U0"/>
<dbReference type="Pfam" id="PF00328">
    <property type="entry name" value="His_Phos_2"/>
    <property type="match status" value="1"/>
</dbReference>
<dbReference type="OrthoDB" id="258392at2759"/>
<dbReference type="Proteomes" id="UP000801428">
    <property type="component" value="Unassembled WGS sequence"/>
</dbReference>
<feature type="compositionally biased region" description="Polar residues" evidence="2">
    <location>
        <begin position="98"/>
        <end position="109"/>
    </location>
</feature>
<dbReference type="EMBL" id="SWKU01000047">
    <property type="protein sequence ID" value="KAF2993798.1"/>
    <property type="molecule type" value="Genomic_DNA"/>
</dbReference>
<organism evidence="4 5">
    <name type="scientific">Curvularia kusanoi</name>
    <name type="common">Cochliobolus kusanoi</name>
    <dbReference type="NCBI Taxonomy" id="90978"/>
    <lineage>
        <taxon>Eukaryota</taxon>
        <taxon>Fungi</taxon>
        <taxon>Dikarya</taxon>
        <taxon>Ascomycota</taxon>
        <taxon>Pezizomycotina</taxon>
        <taxon>Dothideomycetes</taxon>
        <taxon>Pleosporomycetidae</taxon>
        <taxon>Pleosporales</taxon>
        <taxon>Pleosporineae</taxon>
        <taxon>Pleosporaceae</taxon>
        <taxon>Curvularia</taxon>
    </lineage>
</organism>
<sequence length="689" mass="72402">MTSSNRGNVPPGLQSKSTPNLPTLKSLDNDRRSAAHQHSRSAVSPPRIPSPRSPLSNGLASVDPNEDDVEQLFAPSDSEESGSGEEEEASLESPTSRPLYTSRSYTQLPQPGAGLYPPFYNRPPVPLPPSPSLTSLLRPAFSAAPSRPTTPDSSDIEPSDNPVSSTTNLSHLTATARQAPTVPRASPKVPTYEYYGFAVYVLSSAAFLIYTHKYAMKSAVAFSTLSLLAAAEAAETVLGAYIFHRHGDRTPKALAPANLTTLGYEQVYRSGQYYNSRYVTGESAIKGISGETVSLSQLSVSSPVDNVLQSSAMGFLQGLYPPVQTVQTLANGSDVSAPLSGYQLIPVNTIETGAGSEDNGWLQDASSCANAKTSSNNYFSSSQYQDTLKSTADFYKSLVPVVNATLAADQVTFKNAYIVYDLINVAEIHNSSIPSSDVLTNSTLHQLLTLANEHEYGLAYNASDNMRAIAGMQLAGEILSYMNSTVSSKGSKKLGIQFGAYATALSLFGLLDLPKVSDDFTGVIDYASSLVFELVTDADTSSGFPAAQDLSVRFLFHNGTASNASQPTAYPLFGGDATTVPWTQFQEKVGQFAVHSSQQWCTKCGNSTGTCAAYAGNGNSGSASVQQKKSGSGISPAVGGVIGAMVTLAVVLGSLAAFMLLGGFRLVSKKHLAAGGAAAPAAEKVATKA</sequence>
<keyword evidence="3" id="KW-1133">Transmembrane helix</keyword>
<dbReference type="InterPro" id="IPR000560">
    <property type="entry name" value="His_Pase_clade-2"/>
</dbReference>
<proteinExistence type="inferred from homology"/>
<dbReference type="InterPro" id="IPR029033">
    <property type="entry name" value="His_PPase_superfam"/>
</dbReference>
<protein>
    <recommendedName>
        <fullName evidence="6">Phosphoglycerate mutase-like protein</fullName>
    </recommendedName>
</protein>
<keyword evidence="3" id="KW-0472">Membrane</keyword>
<feature type="transmembrane region" description="Helical" evidence="3">
    <location>
        <begin position="637"/>
        <end position="661"/>
    </location>
</feature>
<feature type="compositionally biased region" description="Polar residues" evidence="2">
    <location>
        <begin position="14"/>
        <end position="23"/>
    </location>
</feature>
<dbReference type="SUPFAM" id="SSF53254">
    <property type="entry name" value="Phosphoglycerate mutase-like"/>
    <property type="match status" value="1"/>
</dbReference>
<dbReference type="GO" id="GO:0016791">
    <property type="term" value="F:phosphatase activity"/>
    <property type="evidence" value="ECO:0007669"/>
    <property type="project" value="TreeGrafter"/>
</dbReference>
<comment type="caution">
    <text evidence="4">The sequence shown here is derived from an EMBL/GenBank/DDBJ whole genome shotgun (WGS) entry which is preliminary data.</text>
</comment>
<name>A0A9P4T4U0_CURKU</name>
<accession>A0A9P4T4U0</accession>
<comment type="similarity">
    <text evidence="1">Belongs to the histidine acid phosphatase family.</text>
</comment>
<dbReference type="InterPro" id="IPR050645">
    <property type="entry name" value="Histidine_acid_phosphatase"/>
</dbReference>
<evidence type="ECO:0008006" key="6">
    <source>
        <dbReference type="Google" id="ProtNLM"/>
    </source>
</evidence>
<dbReference type="PANTHER" id="PTHR11567:SF142">
    <property type="entry name" value="PHOSPHOGLYCERATE MUTASE-LIKE PROTEIN"/>
    <property type="match status" value="1"/>
</dbReference>
<dbReference type="CDD" id="cd07061">
    <property type="entry name" value="HP_HAP_like"/>
    <property type="match status" value="1"/>
</dbReference>